<evidence type="ECO:0000259" key="6">
    <source>
        <dbReference type="Pfam" id="PF07637"/>
    </source>
</evidence>
<evidence type="ECO:0000313" key="7">
    <source>
        <dbReference type="EMBL" id="MDM4019032.1"/>
    </source>
</evidence>
<evidence type="ECO:0000259" key="5">
    <source>
        <dbReference type="Pfam" id="PF07635"/>
    </source>
</evidence>
<dbReference type="Pfam" id="PF07627">
    <property type="entry name" value="PSCyt3"/>
    <property type="match status" value="1"/>
</dbReference>
<feature type="domain" description="DUF1588" evidence="3">
    <location>
        <begin position="842"/>
        <end position="941"/>
    </location>
</feature>
<sequence>MPLRSKRPLAPRTYRRRLVSPTLLNVLPFGLRSLAHSRSVVCLICLAALGASPLAAQKTGEQQSNARHDVPETSEQSDASFADVIEPVLQAYCVDCHGPTDPDGALDLTAFDAGTPIESHFAVWDLIRQRVADGEMPPEDSGYELEPEEKTQFLMWLGQRRDDFIRRHAGDPGEVLAHRLSAAEYNYTIADLTGFNLRPADSFPVDPSNTAGFDNSGESLMMTPSLMSKYIDAARMVTDHLLFLPDGLAFAPHPVVTDTDRDKYCVRQIVDFYESQNTEVADYLMALRSLFEDFDRRSGSEVIGDRDVAAVAKRYGLSAKYLTQLWTAIGIEEKHPAGPLAQIANRIRSLPGDDLGPGAKQLADDIAKLRDSLTFEFPHLQVSGINKGSQPLVLWRNRQKASHRMTMNPEAYDRLRAKRFSEIDLVAGAGKVEETAEEDTASGQSSKTLRRDFETFCRLFPDRYYVDRRGREYVNRKPNDFNRESEYRLLSAGFHSMMGYFRDDQPLRELVLDASQQDKLDRLWFQLNFVADVPSRQHSGFIWFERAEGRYLVDSEFDAFRSADRQATSPEMIEALAEVYIAKAERIGAGDEALDAMRYHFDETKRKVLSVTDAKAAAVEAQKKHLLRLAQRAFRRPLQSAERQDIQQFYQHLVEVDGLSHEDAVRDVVVSVLISPHFCYRAHPPRQVGDLVRLDGYELASRLSYFLWASLPDQRLLDLAAAGTLTDPAVLRSESKRMLRDAKAERLAIEFGGNWLGFRQFESHTGVDRQRFSQFDDQLQRSMFEEPITFFADLLKRDGQVLDFLYADHTFVDATLAKHYGIDQAIDANRWVRVDNASRFGRGGILPMSVFLTKNSPGLRTSPVKRGFWVVRQLLGTHIPAPPPNVPELPEDESKLGELTLREVLAKHREHKSCSGCHEKFDSVGLVFEGYGPIGERRDTDLAGNPVDVIADFPDGSKHSGVDGLKDYIRSERQGEFVDNLCRKLLAYALGRSLIVSDEPLIESMKHRLQEQQFAFSAMVETIVTSEQFLFRRGH</sequence>
<feature type="domain" description="DUF1595" evidence="6">
    <location>
        <begin position="625"/>
        <end position="681"/>
    </location>
</feature>
<dbReference type="InterPro" id="IPR013043">
    <property type="entry name" value="DUF1595"/>
</dbReference>
<proteinExistence type="predicted"/>
<organism evidence="7 8">
    <name type="scientific">Roseiconus lacunae</name>
    <dbReference type="NCBI Taxonomy" id="2605694"/>
    <lineage>
        <taxon>Bacteria</taxon>
        <taxon>Pseudomonadati</taxon>
        <taxon>Planctomycetota</taxon>
        <taxon>Planctomycetia</taxon>
        <taxon>Pirellulales</taxon>
        <taxon>Pirellulaceae</taxon>
        <taxon>Roseiconus</taxon>
    </lineage>
</organism>
<evidence type="ECO:0000259" key="4">
    <source>
        <dbReference type="Pfam" id="PF07631"/>
    </source>
</evidence>
<dbReference type="Pfam" id="PF07635">
    <property type="entry name" value="PSCyt1"/>
    <property type="match status" value="1"/>
</dbReference>
<feature type="domain" description="DUF1585" evidence="1">
    <location>
        <begin position="955"/>
        <end position="1029"/>
    </location>
</feature>
<keyword evidence="8" id="KW-1185">Reference proteome</keyword>
<dbReference type="InterPro" id="IPR011429">
    <property type="entry name" value="Cyt_c_Planctomycete-type"/>
</dbReference>
<feature type="domain" description="DUF1587" evidence="2">
    <location>
        <begin position="179"/>
        <end position="240"/>
    </location>
</feature>
<protein>
    <submittedName>
        <fullName evidence="7">DUF1592 domain-containing protein</fullName>
    </submittedName>
</protein>
<dbReference type="InterPro" id="IPR013036">
    <property type="entry name" value="DUF1587"/>
</dbReference>
<dbReference type="InterPro" id="IPR013039">
    <property type="entry name" value="DUF1588"/>
</dbReference>
<comment type="caution">
    <text evidence="7">The sequence shown here is derived from an EMBL/GenBank/DDBJ whole genome shotgun (WGS) entry which is preliminary data.</text>
</comment>
<dbReference type="RefSeq" id="WP_289167062.1">
    <property type="nucleotide sequence ID" value="NZ_JASZZN010000030.1"/>
</dbReference>
<gene>
    <name evidence="7" type="ORF">QTN89_26500</name>
</gene>
<evidence type="ECO:0000313" key="8">
    <source>
        <dbReference type="Proteomes" id="UP001239462"/>
    </source>
</evidence>
<feature type="domain" description="DUF1592" evidence="4">
    <location>
        <begin position="694"/>
        <end position="822"/>
    </location>
</feature>
<dbReference type="Pfam" id="PF07626">
    <property type="entry name" value="PSD3"/>
    <property type="match status" value="1"/>
</dbReference>
<dbReference type="Pfam" id="PF07637">
    <property type="entry name" value="PSD5"/>
    <property type="match status" value="1"/>
</dbReference>
<evidence type="ECO:0000259" key="1">
    <source>
        <dbReference type="Pfam" id="PF07624"/>
    </source>
</evidence>
<accession>A0ABT7PR98</accession>
<evidence type="ECO:0000259" key="2">
    <source>
        <dbReference type="Pfam" id="PF07626"/>
    </source>
</evidence>
<dbReference type="Pfam" id="PF07624">
    <property type="entry name" value="PSD2"/>
    <property type="match status" value="1"/>
</dbReference>
<dbReference type="EMBL" id="JASZZN010000030">
    <property type="protein sequence ID" value="MDM4019032.1"/>
    <property type="molecule type" value="Genomic_DNA"/>
</dbReference>
<name>A0ABT7PR98_9BACT</name>
<dbReference type="InterPro" id="IPR013042">
    <property type="entry name" value="DUF1592"/>
</dbReference>
<feature type="domain" description="Cytochrome C Planctomycete-type" evidence="5">
    <location>
        <begin position="93"/>
        <end position="140"/>
    </location>
</feature>
<dbReference type="InterPro" id="IPR011478">
    <property type="entry name" value="DUF1585"/>
</dbReference>
<dbReference type="Pfam" id="PF07631">
    <property type="entry name" value="PSD4"/>
    <property type="match status" value="1"/>
</dbReference>
<reference evidence="7 8" key="1">
    <citation type="submission" date="2023-06" db="EMBL/GenBank/DDBJ databases">
        <title>Roseiconus lacunae JC819 isolated from Gulf of Mannar region, Tamil Nadu.</title>
        <authorList>
            <person name="Pk S."/>
            <person name="Ch S."/>
            <person name="Ch V.R."/>
        </authorList>
    </citation>
    <scope>NUCLEOTIDE SEQUENCE [LARGE SCALE GENOMIC DNA]</scope>
    <source>
        <strain evidence="7 8">JC819</strain>
    </source>
</reference>
<dbReference type="Proteomes" id="UP001239462">
    <property type="component" value="Unassembled WGS sequence"/>
</dbReference>
<evidence type="ECO:0000259" key="3">
    <source>
        <dbReference type="Pfam" id="PF07627"/>
    </source>
</evidence>